<dbReference type="PANTHER" id="PTHR12558:SF13">
    <property type="entry name" value="CELL DIVISION CYCLE PROTEIN 27 HOMOLOG"/>
    <property type="match status" value="1"/>
</dbReference>
<sequence length="563" mass="62487">MRSSILAALLCAVVTLGAQNETVANKEVTREALIIEAGKEKMLGRLDKAKELYKQLLKEYPNNELAAYELARILMVQNQPEEAIIWANKAAAVNPSNVWYAILKADAQQAMGQYKDAAGVYEQLTRQYPTQSNYFYKWAFYLVKANELNPALRVYDDLERRIGMNETLVRLKHGLYHAQGDDKKAARELQRLADAHPNNIDYKHNLAEFYTEIGEKEQARATYRKILSLDPNDAKANLALAGGDVNKQNDAQYLSSLRQSFESRDVSIEVKLGKIEPLLNKYLSSGDPGLGKELLQLSEILEQLYPKEAKPFAISASILNKQGKKAEALEKARIALNIDDTDFAQWETLFLGLETLGDMPALLKACENALDVFPNKPEVYAYAATAELAMHNLSNAQDLINQALPISAKFPVVRQHLLSLLAMVQTQQNNPSGADQNFAEALKLNANSATTLAWQSLSFSLRPTGAAQALQLAQKALQTEPQSRLAIYALARAQFRNSNLAEAKNKIESLLPSANPLYLEQYGDVLFKSGDTAGAVQQWGLAVTKGSVSSSLKKKFNEKQLHE</sequence>
<keyword evidence="4" id="KW-1185">Reference proteome</keyword>
<dbReference type="Proteomes" id="UP000008461">
    <property type="component" value="Chromosome"/>
</dbReference>
<evidence type="ECO:0000313" key="3">
    <source>
        <dbReference type="EMBL" id="AEE50872.1"/>
    </source>
</evidence>
<evidence type="ECO:0000256" key="2">
    <source>
        <dbReference type="SAM" id="SignalP"/>
    </source>
</evidence>
<gene>
    <name evidence="3" type="ordered locus">Halhy_3009</name>
</gene>
<dbReference type="Gene3D" id="1.25.40.10">
    <property type="entry name" value="Tetratricopeptide repeat domain"/>
    <property type="match status" value="4"/>
</dbReference>
<reference evidence="3 4" key="1">
    <citation type="journal article" date="2011" name="Stand. Genomic Sci.">
        <title>Complete genome sequence of Haliscomenobacter hydrossis type strain (O).</title>
        <authorList>
            <consortium name="US DOE Joint Genome Institute (JGI-PGF)"/>
            <person name="Daligault H."/>
            <person name="Lapidus A."/>
            <person name="Zeytun A."/>
            <person name="Nolan M."/>
            <person name="Lucas S."/>
            <person name="Del Rio T.G."/>
            <person name="Tice H."/>
            <person name="Cheng J.F."/>
            <person name="Tapia R."/>
            <person name="Han C."/>
            <person name="Goodwin L."/>
            <person name="Pitluck S."/>
            <person name="Liolios K."/>
            <person name="Pagani I."/>
            <person name="Ivanova N."/>
            <person name="Huntemann M."/>
            <person name="Mavromatis K."/>
            <person name="Mikhailova N."/>
            <person name="Pati A."/>
            <person name="Chen A."/>
            <person name="Palaniappan K."/>
            <person name="Land M."/>
            <person name="Hauser L."/>
            <person name="Brambilla E.M."/>
            <person name="Rohde M."/>
            <person name="Verbarg S."/>
            <person name="Goker M."/>
            <person name="Bristow J."/>
            <person name="Eisen J.A."/>
            <person name="Markowitz V."/>
            <person name="Hugenholtz P."/>
            <person name="Kyrpides N.C."/>
            <person name="Klenk H.P."/>
            <person name="Woyke T."/>
        </authorList>
    </citation>
    <scope>NUCLEOTIDE SEQUENCE [LARGE SCALE GENOMIC DNA]</scope>
    <source>
        <strain evidence="4">ATCC 27775 / DSM 1100 / LMG 10767 / O</strain>
    </source>
</reference>
<dbReference type="KEGG" id="hhy:Halhy_3009"/>
<dbReference type="AlphaFoldDB" id="F4L6P1"/>
<dbReference type="InterPro" id="IPR011990">
    <property type="entry name" value="TPR-like_helical_dom_sf"/>
</dbReference>
<feature type="repeat" description="TPR" evidence="1">
    <location>
        <begin position="200"/>
        <end position="233"/>
    </location>
</feature>
<dbReference type="HOGENOM" id="CLU_007251_3_1_10"/>
<dbReference type="Pfam" id="PF13432">
    <property type="entry name" value="TPR_16"/>
    <property type="match status" value="1"/>
</dbReference>
<dbReference type="STRING" id="760192.Halhy_3009"/>
<dbReference type="Pfam" id="PF13174">
    <property type="entry name" value="TPR_6"/>
    <property type="match status" value="1"/>
</dbReference>
<keyword evidence="2" id="KW-0732">Signal</keyword>
<dbReference type="PROSITE" id="PS50005">
    <property type="entry name" value="TPR"/>
    <property type="match status" value="1"/>
</dbReference>
<dbReference type="OrthoDB" id="9814220at2"/>
<feature type="chain" id="PRO_5003317616" evidence="2">
    <location>
        <begin position="19"/>
        <end position="563"/>
    </location>
</feature>
<evidence type="ECO:0000313" key="4">
    <source>
        <dbReference type="Proteomes" id="UP000008461"/>
    </source>
</evidence>
<dbReference type="eggNOG" id="COG0457">
    <property type="taxonomic scope" value="Bacteria"/>
</dbReference>
<proteinExistence type="predicted"/>
<dbReference type="InterPro" id="IPR019734">
    <property type="entry name" value="TPR_rpt"/>
</dbReference>
<keyword evidence="1" id="KW-0802">TPR repeat</keyword>
<reference key="2">
    <citation type="submission" date="2011-04" db="EMBL/GenBank/DDBJ databases">
        <title>Complete sequence of chromosome of Haliscomenobacter hydrossis DSM 1100.</title>
        <authorList>
            <consortium name="US DOE Joint Genome Institute (JGI-PGF)"/>
            <person name="Lucas S."/>
            <person name="Han J."/>
            <person name="Lapidus A."/>
            <person name="Bruce D."/>
            <person name="Goodwin L."/>
            <person name="Pitluck S."/>
            <person name="Peters L."/>
            <person name="Kyrpides N."/>
            <person name="Mavromatis K."/>
            <person name="Ivanova N."/>
            <person name="Ovchinnikova G."/>
            <person name="Pagani I."/>
            <person name="Daligault H."/>
            <person name="Detter J.C."/>
            <person name="Han C."/>
            <person name="Land M."/>
            <person name="Hauser L."/>
            <person name="Markowitz V."/>
            <person name="Cheng J.-F."/>
            <person name="Hugenholtz P."/>
            <person name="Woyke T."/>
            <person name="Wu D."/>
            <person name="Verbarg S."/>
            <person name="Frueling A."/>
            <person name="Brambilla E."/>
            <person name="Klenk H.-P."/>
            <person name="Eisen J.A."/>
        </authorList>
    </citation>
    <scope>NUCLEOTIDE SEQUENCE</scope>
    <source>
        <strain>DSM 1100</strain>
    </source>
</reference>
<dbReference type="RefSeq" id="WP_013765415.1">
    <property type="nucleotide sequence ID" value="NC_015510.1"/>
</dbReference>
<accession>F4L6P1</accession>
<protein>
    <submittedName>
        <fullName evidence="3">Tetratricopeptide TPR_2 repeat-containing protein</fullName>
    </submittedName>
</protein>
<dbReference type="EMBL" id="CP002691">
    <property type="protein sequence ID" value="AEE50872.1"/>
    <property type="molecule type" value="Genomic_DNA"/>
</dbReference>
<dbReference type="Pfam" id="PF14559">
    <property type="entry name" value="TPR_19"/>
    <property type="match status" value="2"/>
</dbReference>
<dbReference type="SMART" id="SM00028">
    <property type="entry name" value="TPR"/>
    <property type="match status" value="7"/>
</dbReference>
<dbReference type="PANTHER" id="PTHR12558">
    <property type="entry name" value="CELL DIVISION CYCLE 16,23,27"/>
    <property type="match status" value="1"/>
</dbReference>
<evidence type="ECO:0000256" key="1">
    <source>
        <dbReference type="PROSITE-ProRule" id="PRU00339"/>
    </source>
</evidence>
<dbReference type="SUPFAM" id="SSF48452">
    <property type="entry name" value="TPR-like"/>
    <property type="match status" value="2"/>
</dbReference>
<name>F4L6P1_HALH1</name>
<feature type="signal peptide" evidence="2">
    <location>
        <begin position="1"/>
        <end position="18"/>
    </location>
</feature>
<organism evidence="3 4">
    <name type="scientific">Haliscomenobacter hydrossis (strain ATCC 27775 / DSM 1100 / LMG 10767 / O)</name>
    <dbReference type="NCBI Taxonomy" id="760192"/>
    <lineage>
        <taxon>Bacteria</taxon>
        <taxon>Pseudomonadati</taxon>
        <taxon>Bacteroidota</taxon>
        <taxon>Saprospiria</taxon>
        <taxon>Saprospirales</taxon>
        <taxon>Haliscomenobacteraceae</taxon>
        <taxon>Haliscomenobacter</taxon>
    </lineage>
</organism>